<gene>
    <name evidence="10" type="ORF">FBR43_08455</name>
</gene>
<comment type="subcellular location">
    <subcellularLocation>
        <location evidence="2">Cell outer membrane</location>
    </subcellularLocation>
    <subcellularLocation>
        <location evidence="1">Cell surface</location>
    </subcellularLocation>
</comment>
<dbReference type="Pfam" id="PF03895">
    <property type="entry name" value="YadA_anchor"/>
    <property type="match status" value="1"/>
</dbReference>
<name>A0A4U1L3U3_9SPHN</name>
<evidence type="ECO:0000313" key="10">
    <source>
        <dbReference type="EMBL" id="TKD50796.1"/>
    </source>
</evidence>
<feature type="signal peptide" evidence="8">
    <location>
        <begin position="1"/>
        <end position="24"/>
    </location>
</feature>
<dbReference type="InterPro" id="IPR045584">
    <property type="entry name" value="Pilin-like"/>
</dbReference>
<dbReference type="EMBL" id="SWKR01000002">
    <property type="protein sequence ID" value="TKD50796.1"/>
    <property type="molecule type" value="Genomic_DNA"/>
</dbReference>
<comment type="caution">
    <text evidence="10">The sequence shown here is derived from an EMBL/GenBank/DDBJ whole genome shotgun (WGS) entry which is preliminary data.</text>
</comment>
<evidence type="ECO:0000313" key="11">
    <source>
        <dbReference type="Proteomes" id="UP000309138"/>
    </source>
</evidence>
<evidence type="ECO:0000259" key="9">
    <source>
        <dbReference type="Pfam" id="PF03895"/>
    </source>
</evidence>
<evidence type="ECO:0000256" key="3">
    <source>
        <dbReference type="ARBA" id="ARBA00022452"/>
    </source>
</evidence>
<dbReference type="OrthoDB" id="1631723at2"/>
<keyword evidence="4" id="KW-0812">Transmembrane</keyword>
<accession>A0A4U1L3U3</accession>
<keyword evidence="6" id="KW-0472">Membrane</keyword>
<evidence type="ECO:0000256" key="2">
    <source>
        <dbReference type="ARBA" id="ARBA00004442"/>
    </source>
</evidence>
<proteinExistence type="predicted"/>
<dbReference type="Gene3D" id="3.30.1300.30">
    <property type="entry name" value="GSPII I/J protein-like"/>
    <property type="match status" value="1"/>
</dbReference>
<dbReference type="GO" id="GO:0009986">
    <property type="term" value="C:cell surface"/>
    <property type="evidence" value="ECO:0007669"/>
    <property type="project" value="UniProtKB-SubCell"/>
</dbReference>
<sequence>MPISPLLRYAAAPAALFCAMPAHAQLISIDIDARLLDLDTRVTLQGERITVIDGQVADQAALLRALGANVTAIDTVVRGNVQAVAAVRADLDAQVQLTAQASAGIAANGEALVRIDADLARQAGAIGTVETGLGAAVLRLDTQDRRLGEHDGALARIDADIGVLNGGVARLAADVDGLRGDGAALATIVAGQGRRIDGVEATLGVQAENLADLRGTVDGQAGAIARLDGDVAGLGGRVAANTQAILELDARIGAGGGTTLVDARVTQIDARVTQQGDTLVTLAATSAGHNTRIATLEDRADMAETRLDGHDSAIGALDGRVATIENGLGASVAALAALDTRTIANTEAIGTLQTDVARERAVNASQDATLAAHDRRIAAAQGSADEAAAAGTALRADIERGAAGLVRQQGQGAVITVASANGGDSVDFSGTAGARRLSGIAPGIASSDAATVGQVAASAADTLAAATAYTDGRIADAFGQAMGATATLLRENNRLLAADMNALAANGAALSGLPQSFLPGRGMAGASIGGHGGEVALALGVSKATESDKPTVFRAGAAVDTRRGEVTYNAGVGFHF</sequence>
<keyword evidence="7" id="KW-0998">Cell outer membrane</keyword>
<feature type="chain" id="PRO_5020801466" description="Trimeric autotransporter adhesin YadA-like C-terminal membrane anchor domain-containing protein" evidence="8">
    <location>
        <begin position="25"/>
        <end position="576"/>
    </location>
</feature>
<evidence type="ECO:0000256" key="1">
    <source>
        <dbReference type="ARBA" id="ARBA00004241"/>
    </source>
</evidence>
<dbReference type="Proteomes" id="UP000309138">
    <property type="component" value="Unassembled WGS sequence"/>
</dbReference>
<keyword evidence="5 8" id="KW-0732">Signal</keyword>
<dbReference type="Gene3D" id="1.20.5.340">
    <property type="match status" value="2"/>
</dbReference>
<evidence type="ECO:0000256" key="6">
    <source>
        <dbReference type="ARBA" id="ARBA00023136"/>
    </source>
</evidence>
<evidence type="ECO:0000256" key="4">
    <source>
        <dbReference type="ARBA" id="ARBA00022692"/>
    </source>
</evidence>
<dbReference type="InterPro" id="IPR005594">
    <property type="entry name" value="YadA_C"/>
</dbReference>
<reference evidence="10 11" key="1">
    <citation type="submission" date="2019-04" db="EMBL/GenBank/DDBJ databases">
        <authorList>
            <person name="Yang Y."/>
            <person name="Wei D."/>
        </authorList>
    </citation>
    <scope>NUCLEOTIDE SEQUENCE [LARGE SCALE GENOMIC DNA]</scope>
    <source>
        <strain evidence="10 11">L-1-4w-11</strain>
    </source>
</reference>
<dbReference type="GO" id="GO:0009279">
    <property type="term" value="C:cell outer membrane"/>
    <property type="evidence" value="ECO:0007669"/>
    <property type="project" value="UniProtKB-SubCell"/>
</dbReference>
<organism evidence="10 11">
    <name type="scientific">Sphingomonas baiyangensis</name>
    <dbReference type="NCBI Taxonomy" id="2572576"/>
    <lineage>
        <taxon>Bacteria</taxon>
        <taxon>Pseudomonadati</taxon>
        <taxon>Pseudomonadota</taxon>
        <taxon>Alphaproteobacteria</taxon>
        <taxon>Sphingomonadales</taxon>
        <taxon>Sphingomonadaceae</taxon>
        <taxon>Sphingomonas</taxon>
    </lineage>
</organism>
<protein>
    <recommendedName>
        <fullName evidence="9">Trimeric autotransporter adhesin YadA-like C-terminal membrane anchor domain-containing protein</fullName>
    </recommendedName>
</protein>
<keyword evidence="3" id="KW-1134">Transmembrane beta strand</keyword>
<evidence type="ECO:0000256" key="7">
    <source>
        <dbReference type="ARBA" id="ARBA00023237"/>
    </source>
</evidence>
<feature type="domain" description="Trimeric autotransporter adhesin YadA-like C-terminal membrane anchor" evidence="9">
    <location>
        <begin position="514"/>
        <end position="576"/>
    </location>
</feature>
<dbReference type="AlphaFoldDB" id="A0A4U1L3U3"/>
<evidence type="ECO:0000256" key="8">
    <source>
        <dbReference type="SAM" id="SignalP"/>
    </source>
</evidence>
<evidence type="ECO:0000256" key="5">
    <source>
        <dbReference type="ARBA" id="ARBA00022729"/>
    </source>
</evidence>
<dbReference type="RefSeq" id="WP_136942743.1">
    <property type="nucleotide sequence ID" value="NZ_SWKR01000002.1"/>
</dbReference>
<keyword evidence="11" id="KW-1185">Reference proteome</keyword>
<dbReference type="SUPFAM" id="SSF54523">
    <property type="entry name" value="Pili subunits"/>
    <property type="match status" value="1"/>
</dbReference>